<evidence type="ECO:0000259" key="2">
    <source>
        <dbReference type="PROSITE" id="PS51925"/>
    </source>
</evidence>
<feature type="domain" description="DM2" evidence="2">
    <location>
        <begin position="143"/>
        <end position="226"/>
    </location>
</feature>
<sequence>MPAAPKKQTVAPANDAKTKVPEEPVKELVKEVLKEPVVQPAKAAEPVAAKKPRVTKATTAAAKTEATEPAVPVAATSTEEGAETPSATENAVQVLADKIGALAALLKDIQSSLKPVLKEHDKLRKVVERIQKKRENARKSPSGFAKPNKISDELCDFIGVPHGTEKSRTDITRYINAYVKEHNLNKPTNRRVILPDEKLKKILKINNEEEVTFFILQRLISHHFPSLSAKNAAAAAAVAAT</sequence>
<dbReference type="PANTHER" id="PTHR13844">
    <property type="entry name" value="SWI/SNF-RELATED MATRIX-ASSOCIATED ACTIN-DEPENDENT REGULATOR OF CHROMATIN SUBFAMILY D"/>
    <property type="match status" value="1"/>
</dbReference>
<feature type="region of interest" description="Disordered" evidence="1">
    <location>
        <begin position="42"/>
        <end position="87"/>
    </location>
</feature>
<protein>
    <recommendedName>
        <fullName evidence="2">DM2 domain-containing protein</fullName>
    </recommendedName>
</protein>
<dbReference type="Pfam" id="PF02201">
    <property type="entry name" value="SWIB"/>
    <property type="match status" value="1"/>
</dbReference>
<reference evidence="3" key="1">
    <citation type="journal article" date="2020" name="Nature">
        <title>Giant virus diversity and host interactions through global metagenomics.</title>
        <authorList>
            <person name="Schulz F."/>
            <person name="Roux S."/>
            <person name="Paez-Espino D."/>
            <person name="Jungbluth S."/>
            <person name="Walsh D.A."/>
            <person name="Denef V.J."/>
            <person name="McMahon K.D."/>
            <person name="Konstantinidis K.T."/>
            <person name="Eloe-Fadrosh E.A."/>
            <person name="Kyrpides N.C."/>
            <person name="Woyke T."/>
        </authorList>
    </citation>
    <scope>NUCLEOTIDE SEQUENCE</scope>
    <source>
        <strain evidence="3">GVMAG-M-3300027804-48</strain>
    </source>
</reference>
<feature type="compositionally biased region" description="Polar residues" evidence="1">
    <location>
        <begin position="75"/>
        <end position="87"/>
    </location>
</feature>
<dbReference type="EMBL" id="MN740491">
    <property type="protein sequence ID" value="QHU29618.1"/>
    <property type="molecule type" value="Genomic_DNA"/>
</dbReference>
<dbReference type="PROSITE" id="PS51925">
    <property type="entry name" value="SWIB_MDM2"/>
    <property type="match status" value="1"/>
</dbReference>
<feature type="compositionally biased region" description="Low complexity" evidence="1">
    <location>
        <begin position="42"/>
        <end position="72"/>
    </location>
</feature>
<evidence type="ECO:0000256" key="1">
    <source>
        <dbReference type="SAM" id="MobiDB-lite"/>
    </source>
</evidence>
<accession>A0A6C0LID1</accession>
<name>A0A6C0LID1_9ZZZZ</name>
<dbReference type="InterPro" id="IPR003121">
    <property type="entry name" value="SWIB_MDM2_domain"/>
</dbReference>
<dbReference type="Gene3D" id="1.10.245.10">
    <property type="entry name" value="SWIB/MDM2 domain"/>
    <property type="match status" value="1"/>
</dbReference>
<dbReference type="InterPro" id="IPR019835">
    <property type="entry name" value="SWIB_domain"/>
</dbReference>
<proteinExistence type="predicted"/>
<dbReference type="CDD" id="cd10567">
    <property type="entry name" value="SWIB-MDM2_like"/>
    <property type="match status" value="1"/>
</dbReference>
<feature type="region of interest" description="Disordered" evidence="1">
    <location>
        <begin position="1"/>
        <end position="22"/>
    </location>
</feature>
<dbReference type="InterPro" id="IPR036885">
    <property type="entry name" value="SWIB_MDM2_dom_sf"/>
</dbReference>
<dbReference type="SUPFAM" id="SSF47592">
    <property type="entry name" value="SWIB/MDM2 domain"/>
    <property type="match status" value="1"/>
</dbReference>
<evidence type="ECO:0000313" key="3">
    <source>
        <dbReference type="EMBL" id="QHU29618.1"/>
    </source>
</evidence>
<dbReference type="AlphaFoldDB" id="A0A6C0LID1"/>
<dbReference type="SMART" id="SM00151">
    <property type="entry name" value="SWIB"/>
    <property type="match status" value="1"/>
</dbReference>
<organism evidence="3">
    <name type="scientific">viral metagenome</name>
    <dbReference type="NCBI Taxonomy" id="1070528"/>
    <lineage>
        <taxon>unclassified sequences</taxon>
        <taxon>metagenomes</taxon>
        <taxon>organismal metagenomes</taxon>
    </lineage>
</organism>